<dbReference type="Pfam" id="PF02902">
    <property type="entry name" value="Peptidase_C48"/>
    <property type="match status" value="1"/>
</dbReference>
<dbReference type="STRING" id="708197.A0A161WK47"/>
<gene>
    <name evidence="6" type="ORF">CT0861_09684</name>
</gene>
<name>A0A161WK47_9PEZI</name>
<feature type="domain" description="Ubiquitin-like protease family profile" evidence="5">
    <location>
        <begin position="420"/>
        <end position="571"/>
    </location>
</feature>
<dbReference type="AlphaFoldDB" id="A0A161WK47"/>
<evidence type="ECO:0000256" key="1">
    <source>
        <dbReference type="ARBA" id="ARBA00005234"/>
    </source>
</evidence>
<evidence type="ECO:0000313" key="6">
    <source>
        <dbReference type="EMBL" id="KZL71366.1"/>
    </source>
</evidence>
<dbReference type="GO" id="GO:0008234">
    <property type="term" value="F:cysteine-type peptidase activity"/>
    <property type="evidence" value="ECO:0007669"/>
    <property type="project" value="InterPro"/>
</dbReference>
<comment type="caution">
    <text evidence="6">The sequence shown here is derived from an EMBL/GenBank/DDBJ whole genome shotgun (WGS) entry which is preliminary data.</text>
</comment>
<comment type="similarity">
    <text evidence="1">Belongs to the peptidase C48 family.</text>
</comment>
<dbReference type="GO" id="GO:0006508">
    <property type="term" value="P:proteolysis"/>
    <property type="evidence" value="ECO:0007669"/>
    <property type="project" value="UniProtKB-KW"/>
</dbReference>
<evidence type="ECO:0000313" key="7">
    <source>
        <dbReference type="Proteomes" id="UP000076552"/>
    </source>
</evidence>
<evidence type="ECO:0000256" key="4">
    <source>
        <dbReference type="SAM" id="MobiDB-lite"/>
    </source>
</evidence>
<sequence>MDPRDPSDQSPARSPMERITAALAALADSTADHIKQQFDELRDAYDDAARKKLLGPDGPEPFVVWQPEFDALVKSQIYPRRLSKILSVDLWRVFFVLGRGALAKRCYDIITTYVSNLDRDPILDGEPELAIESIEGNADSEPDSHYVSDHVSGPPLLEECSRGNHKSTQSVPCSHRRGSAETPRRARSQSNVSKASPELGRWASAKRPAGLHFQQVDSLKKKRRITPLPRDLFAAEELQHSALASRESSCSIGTSPPPVSHRFTWSDAEDSSFEDADAIAAFPVDGIIDAESGGSSQHSFPIPFAEHLTSRGSVSELPDMQKLPSLFANAADAEPHGTVTVLGSLCSPPAEPPAANESGSGPKAGVGSEPRGDTPSANLYTCAVACDPGQGPQDSLAATLTPSPSTAGRDFVQKTPYLSSTTIMHTLKSLAPGQQLNDLAINLVIHRLASRDPVVGVFDSLTVSAALRNPDARWCKGAFERLGRKTSVFIPIHINQHWVLFQYRTSGDTLYFDSFLSLGLKEAATDLLFRFLDAVTISPRQSRSVPTSQKCEQQTNSVDCGVHVLRNTECAIAQGLGRPTPVSANLVLSRKYYASICILPSYIPGDGFHDTSAPVCHRHLITYLSDVKSPTSTAFLRPFAQDVQARLGRLLAQRSKTELEIAAASRNLALLHMRHLGNYLLAMQTKSEAEGTKEDFTALDGCVSQVLQGLGKLMPRLGPAKPQQALVVDPDFATVMESLRSSSVLAQSYLHRHPPRVDPGLWLHVRVTLILVARAAASLEEKRASHVSANKEYMKTLIDAAGGGLSDVVP</sequence>
<dbReference type="InterPro" id="IPR038765">
    <property type="entry name" value="Papain-like_cys_pep_sf"/>
</dbReference>
<evidence type="ECO:0000259" key="5">
    <source>
        <dbReference type="PROSITE" id="PS50600"/>
    </source>
</evidence>
<dbReference type="PROSITE" id="PS50600">
    <property type="entry name" value="ULP_PROTEASE"/>
    <property type="match status" value="1"/>
</dbReference>
<dbReference type="Gene3D" id="3.40.395.10">
    <property type="entry name" value="Adenoviral Proteinase, Chain A"/>
    <property type="match status" value="1"/>
</dbReference>
<keyword evidence="2 6" id="KW-0645">Protease</keyword>
<dbReference type="SUPFAM" id="SSF54001">
    <property type="entry name" value="Cysteine proteinases"/>
    <property type="match status" value="1"/>
</dbReference>
<dbReference type="InterPro" id="IPR003653">
    <property type="entry name" value="Peptidase_C48_C"/>
</dbReference>
<feature type="region of interest" description="Disordered" evidence="4">
    <location>
        <begin position="138"/>
        <end position="201"/>
    </location>
</feature>
<evidence type="ECO:0000256" key="2">
    <source>
        <dbReference type="ARBA" id="ARBA00022670"/>
    </source>
</evidence>
<keyword evidence="7" id="KW-1185">Reference proteome</keyword>
<keyword evidence="3" id="KW-0378">Hydrolase</keyword>
<organism evidence="6 7">
    <name type="scientific">Colletotrichum tofieldiae</name>
    <dbReference type="NCBI Taxonomy" id="708197"/>
    <lineage>
        <taxon>Eukaryota</taxon>
        <taxon>Fungi</taxon>
        <taxon>Dikarya</taxon>
        <taxon>Ascomycota</taxon>
        <taxon>Pezizomycotina</taxon>
        <taxon>Sordariomycetes</taxon>
        <taxon>Hypocreomycetidae</taxon>
        <taxon>Glomerellales</taxon>
        <taxon>Glomerellaceae</taxon>
        <taxon>Colletotrichum</taxon>
        <taxon>Colletotrichum spaethianum species complex</taxon>
    </lineage>
</organism>
<protein>
    <submittedName>
        <fullName evidence="6">Ulp1 protease family protein</fullName>
    </submittedName>
</protein>
<evidence type="ECO:0000256" key="3">
    <source>
        <dbReference type="ARBA" id="ARBA00022801"/>
    </source>
</evidence>
<proteinExistence type="inferred from homology"/>
<dbReference type="GO" id="GO:0019783">
    <property type="term" value="F:ubiquitin-like protein peptidase activity"/>
    <property type="evidence" value="ECO:0007669"/>
    <property type="project" value="UniProtKB-ARBA"/>
</dbReference>
<dbReference type="EMBL" id="LFIV01000073">
    <property type="protein sequence ID" value="KZL71366.1"/>
    <property type="molecule type" value="Genomic_DNA"/>
</dbReference>
<accession>A0A161WK47</accession>
<feature type="region of interest" description="Disordered" evidence="4">
    <location>
        <begin position="344"/>
        <end position="373"/>
    </location>
</feature>
<dbReference type="Proteomes" id="UP000076552">
    <property type="component" value="Unassembled WGS sequence"/>
</dbReference>
<reference evidence="6 7" key="1">
    <citation type="submission" date="2015-06" db="EMBL/GenBank/DDBJ databases">
        <title>Survival trade-offs in plant roots during colonization by closely related pathogenic and mutualistic fungi.</title>
        <authorList>
            <person name="Hacquard S."/>
            <person name="Kracher B."/>
            <person name="Hiruma K."/>
            <person name="Weinman A."/>
            <person name="Muench P."/>
            <person name="Garrido Oter R."/>
            <person name="Ver Loren van Themaat E."/>
            <person name="Dallerey J.-F."/>
            <person name="Damm U."/>
            <person name="Henrissat B."/>
            <person name="Lespinet O."/>
            <person name="Thon M."/>
            <person name="Kemen E."/>
            <person name="McHardy A.C."/>
            <person name="Schulze-Lefert P."/>
            <person name="O'Connell R.J."/>
        </authorList>
    </citation>
    <scope>NUCLEOTIDE SEQUENCE [LARGE SCALE GENOMIC DNA]</scope>
    <source>
        <strain evidence="6 7">0861</strain>
    </source>
</reference>